<dbReference type="InterPro" id="IPR051210">
    <property type="entry name" value="Ub_ligase/GEF_domain"/>
</dbReference>
<accession>A0A813IWI7</accession>
<feature type="coiled-coil region" evidence="3">
    <location>
        <begin position="365"/>
        <end position="424"/>
    </location>
</feature>
<evidence type="ECO:0000313" key="6">
    <source>
        <dbReference type="Proteomes" id="UP000626109"/>
    </source>
</evidence>
<evidence type="ECO:0000256" key="2">
    <source>
        <dbReference type="PROSITE-ProRule" id="PRU00235"/>
    </source>
</evidence>
<dbReference type="Proteomes" id="UP000626109">
    <property type="component" value="Unassembled WGS sequence"/>
</dbReference>
<dbReference type="AlphaFoldDB" id="A0A813IWI7"/>
<feature type="region of interest" description="Disordered" evidence="4">
    <location>
        <begin position="495"/>
        <end position="595"/>
    </location>
</feature>
<protein>
    <submittedName>
        <fullName evidence="5">Uncharacterized protein</fullName>
    </submittedName>
</protein>
<feature type="repeat" description="RCC1" evidence="2">
    <location>
        <begin position="46"/>
        <end position="97"/>
    </location>
</feature>
<dbReference type="SUPFAM" id="SSF50985">
    <property type="entry name" value="RCC1/BLIP-II"/>
    <property type="match status" value="1"/>
</dbReference>
<name>A0A813IWI7_POLGL</name>
<dbReference type="InterPro" id="IPR000408">
    <property type="entry name" value="Reg_chr_condens"/>
</dbReference>
<feature type="compositionally biased region" description="Low complexity" evidence="4">
    <location>
        <begin position="504"/>
        <end position="523"/>
    </location>
</feature>
<dbReference type="InterPro" id="IPR009091">
    <property type="entry name" value="RCC1/BLIP-II"/>
</dbReference>
<evidence type="ECO:0000256" key="1">
    <source>
        <dbReference type="ARBA" id="ARBA00022737"/>
    </source>
</evidence>
<keyword evidence="3" id="KW-0175">Coiled coil</keyword>
<feature type="non-terminal residue" evidence="5">
    <location>
        <position position="1"/>
    </location>
</feature>
<dbReference type="PANTHER" id="PTHR22870:SF408">
    <property type="entry name" value="OS09G0560450 PROTEIN"/>
    <property type="match status" value="1"/>
</dbReference>
<dbReference type="PRINTS" id="PR00633">
    <property type="entry name" value="RCCNDNSATION"/>
</dbReference>
<dbReference type="PROSITE" id="PS50012">
    <property type="entry name" value="RCC1_3"/>
    <property type="match status" value="5"/>
</dbReference>
<keyword evidence="1" id="KW-0677">Repeat</keyword>
<dbReference type="PROSITE" id="PS00626">
    <property type="entry name" value="RCC1_2"/>
    <property type="match status" value="2"/>
</dbReference>
<evidence type="ECO:0000256" key="3">
    <source>
        <dbReference type="SAM" id="Coils"/>
    </source>
</evidence>
<dbReference type="Pfam" id="PF00415">
    <property type="entry name" value="RCC1"/>
    <property type="match status" value="5"/>
</dbReference>
<sequence length="595" mass="60620">GQNGRLGHGGTDNELIPKAVEALVGNHVSQVACGEFHTACVILNPTHVYTWGLGLTGRLGHGDEADRNLPTAVDALAGSQVASLACGGHHSAVISDMGSGQILTWGGGAFGKLGHGNRLAQLTPKAVFALQGRRLVQVSLGPHHSAALTQKGELFTWGQAGRLGHASEGAEVDEMAPRQVAALSGVFVVQVSCGHTHCAVVTEIGDVWAWGASRAFGHTELGAVPNVPTMIKVLSSKAIIQVVCGVTHNIALSDYGRLTHKAALAAARNNGVAAPAVSSLANSCRRGEANEDQGADAKPTINAAEPPLPLAPIDEYGPQVGEDGAEKGHGMLGGKVQNVPQREVAFLSAELKAYQEQTLRLAKLLQETRTKSEALQNENSFLKSELEVMHQCSNDADERLDTLRRHFNERIREMERRYNDKERAWRETFGRLRSHLGLGGDVDAHAPGHGSVNPGGGVGLLPDTAAAAAAAVMALAESGTMGPISLEEDLIGGGDLPVPAVPEASPGTAATAAAAASAGGPATRNHTPSDPPAAALGSSSATTAAGSAAAAASGEAPSDKGSTVSGSGSTGAASTSQRQMFGFLGGGGGGSSSGT</sequence>
<feature type="region of interest" description="Disordered" evidence="4">
    <location>
        <begin position="285"/>
        <end position="331"/>
    </location>
</feature>
<proteinExistence type="predicted"/>
<feature type="repeat" description="RCC1" evidence="2">
    <location>
        <begin position="205"/>
        <end position="255"/>
    </location>
</feature>
<feature type="repeat" description="RCC1" evidence="2">
    <location>
        <begin position="152"/>
        <end position="204"/>
    </location>
</feature>
<feature type="repeat" description="RCC1" evidence="2">
    <location>
        <begin position="1"/>
        <end position="44"/>
    </location>
</feature>
<comment type="caution">
    <text evidence="5">The sequence shown here is derived from an EMBL/GenBank/DDBJ whole genome shotgun (WGS) entry which is preliminary data.</text>
</comment>
<dbReference type="PANTHER" id="PTHR22870">
    <property type="entry name" value="REGULATOR OF CHROMOSOME CONDENSATION"/>
    <property type="match status" value="1"/>
</dbReference>
<reference evidence="5" key="1">
    <citation type="submission" date="2021-02" db="EMBL/GenBank/DDBJ databases">
        <authorList>
            <person name="Dougan E. K."/>
            <person name="Rhodes N."/>
            <person name="Thang M."/>
            <person name="Chan C."/>
        </authorList>
    </citation>
    <scope>NUCLEOTIDE SEQUENCE</scope>
</reference>
<feature type="compositionally biased region" description="Gly residues" evidence="4">
    <location>
        <begin position="583"/>
        <end position="595"/>
    </location>
</feature>
<dbReference type="EMBL" id="CAJNNW010016553">
    <property type="protein sequence ID" value="CAE8659358.1"/>
    <property type="molecule type" value="Genomic_DNA"/>
</dbReference>
<evidence type="ECO:0000313" key="5">
    <source>
        <dbReference type="EMBL" id="CAE8659358.1"/>
    </source>
</evidence>
<feature type="compositionally biased region" description="Low complexity" evidence="4">
    <location>
        <begin position="532"/>
        <end position="576"/>
    </location>
</feature>
<organism evidence="5 6">
    <name type="scientific">Polarella glacialis</name>
    <name type="common">Dinoflagellate</name>
    <dbReference type="NCBI Taxonomy" id="89957"/>
    <lineage>
        <taxon>Eukaryota</taxon>
        <taxon>Sar</taxon>
        <taxon>Alveolata</taxon>
        <taxon>Dinophyceae</taxon>
        <taxon>Suessiales</taxon>
        <taxon>Suessiaceae</taxon>
        <taxon>Polarella</taxon>
    </lineage>
</organism>
<gene>
    <name evidence="5" type="ORF">PGLA2088_LOCUS13739</name>
</gene>
<dbReference type="Gene3D" id="2.130.10.30">
    <property type="entry name" value="Regulator of chromosome condensation 1/beta-lactamase-inhibitor protein II"/>
    <property type="match status" value="2"/>
</dbReference>
<feature type="repeat" description="RCC1" evidence="2">
    <location>
        <begin position="100"/>
        <end position="151"/>
    </location>
</feature>
<evidence type="ECO:0000256" key="4">
    <source>
        <dbReference type="SAM" id="MobiDB-lite"/>
    </source>
</evidence>